<keyword evidence="3" id="KW-1185">Reference proteome</keyword>
<dbReference type="Gene3D" id="2.40.128.20">
    <property type="match status" value="1"/>
</dbReference>
<dbReference type="OrthoDB" id="8441428at2"/>
<evidence type="ECO:0000313" key="3">
    <source>
        <dbReference type="Proteomes" id="UP000007509"/>
    </source>
</evidence>
<sequence length="111" mass="12755">MNTTSKKFYTNSRLKIKMNAIVLEMLFETENKMSFTIIDGGGKIENGYTETVETKVTELRTNLFLITWKEISGTTISQIHDLENKLVYTNITMTNGKFYQTTGTIITHNPY</sequence>
<organism evidence="2 3">
    <name type="scientific">Chryseobacterium populi</name>
    <dbReference type="NCBI Taxonomy" id="1144316"/>
    <lineage>
        <taxon>Bacteria</taxon>
        <taxon>Pseudomonadati</taxon>
        <taxon>Bacteroidota</taxon>
        <taxon>Flavobacteriia</taxon>
        <taxon>Flavobacteriales</taxon>
        <taxon>Weeksellaceae</taxon>
        <taxon>Chryseobacterium group</taxon>
        <taxon>Chryseobacterium</taxon>
    </lineage>
</organism>
<dbReference type="PATRIC" id="fig|1144316.3.peg.1589"/>
<evidence type="ECO:0000313" key="2">
    <source>
        <dbReference type="EMBL" id="EJL73330.1"/>
    </source>
</evidence>
<proteinExistence type="predicted"/>
<evidence type="ECO:0000259" key="1">
    <source>
        <dbReference type="Pfam" id="PF22036"/>
    </source>
</evidence>
<protein>
    <recommendedName>
        <fullName evidence="1">MoaF-like domain-containing protein</fullName>
    </recommendedName>
</protein>
<name>J2JZL3_9FLAO</name>
<reference evidence="2 3" key="1">
    <citation type="journal article" date="2012" name="J. Bacteriol.">
        <title>Twenty-one genome sequences from Pseudomonas species and 19 genome sequences from diverse bacteria isolated from the rhizosphere and endosphere of Populus deltoides.</title>
        <authorList>
            <person name="Brown S.D."/>
            <person name="Utturkar S.M."/>
            <person name="Klingeman D.M."/>
            <person name="Johnson C.M."/>
            <person name="Martin S.L."/>
            <person name="Land M.L."/>
            <person name="Lu T.Y."/>
            <person name="Schadt C.W."/>
            <person name="Doktycz M.J."/>
            <person name="Pelletier D.A."/>
        </authorList>
    </citation>
    <scope>NUCLEOTIDE SEQUENCE [LARGE SCALE GENOMIC DNA]</scope>
    <source>
        <strain evidence="2 3">CF314</strain>
    </source>
</reference>
<dbReference type="EMBL" id="AKJY01000023">
    <property type="protein sequence ID" value="EJL73330.1"/>
    <property type="molecule type" value="Genomic_DNA"/>
</dbReference>
<feature type="domain" description="MoaF-like" evidence="1">
    <location>
        <begin position="12"/>
        <end position="105"/>
    </location>
</feature>
<dbReference type="Proteomes" id="UP000007509">
    <property type="component" value="Unassembled WGS sequence"/>
</dbReference>
<accession>J2JZL3</accession>
<dbReference type="InterPro" id="IPR053892">
    <property type="entry name" value="MoaF-like"/>
</dbReference>
<gene>
    <name evidence="2" type="ORF">PMI13_01583</name>
</gene>
<dbReference type="RefSeq" id="WP_007842418.1">
    <property type="nucleotide sequence ID" value="NZ_AKJY01000023.1"/>
</dbReference>
<dbReference type="AlphaFoldDB" id="J2JZL3"/>
<comment type="caution">
    <text evidence="2">The sequence shown here is derived from an EMBL/GenBank/DDBJ whole genome shotgun (WGS) entry which is preliminary data.</text>
</comment>
<dbReference type="InterPro" id="IPR012674">
    <property type="entry name" value="Calycin"/>
</dbReference>
<dbReference type="Pfam" id="PF22036">
    <property type="entry name" value="MoaF_like"/>
    <property type="match status" value="1"/>
</dbReference>